<evidence type="ECO:0000256" key="3">
    <source>
        <dbReference type="SAM" id="MobiDB-lite"/>
    </source>
</evidence>
<name>A0A2P5EFT0_TREOI</name>
<dbReference type="GO" id="GO:0005886">
    <property type="term" value="C:plasma membrane"/>
    <property type="evidence" value="ECO:0007669"/>
    <property type="project" value="TreeGrafter"/>
</dbReference>
<sequence length="235" mass="25446">MAMQENYVALFTPMVMITVIVAVVPSFSCSSLQYWVGDSLWTIPPFPDYYSNWSSSHFFKIGDSLVFDFETGRYNVIQVTRQEYESCTSWSPIKIINGGPAIIPLTERGVFYFICNFSNYCSLGQKIAITVHDCRESYPPAPAPSPVSPPAPAPAVVTPSPPPYNNGSGQPSVRVPSPAPPPIGNRDAPVDNAPAPEKSAAIMSGGRLSFVSNIGSNFSGWSFGILVYAGMIFCL</sequence>
<evidence type="ECO:0000256" key="1">
    <source>
        <dbReference type="ARBA" id="ARBA00023157"/>
    </source>
</evidence>
<dbReference type="InterPro" id="IPR003245">
    <property type="entry name" value="Phytocyanin_dom"/>
</dbReference>
<organism evidence="6 7">
    <name type="scientific">Trema orientale</name>
    <name type="common">Charcoal tree</name>
    <name type="synonym">Celtis orientalis</name>
    <dbReference type="NCBI Taxonomy" id="63057"/>
    <lineage>
        <taxon>Eukaryota</taxon>
        <taxon>Viridiplantae</taxon>
        <taxon>Streptophyta</taxon>
        <taxon>Embryophyta</taxon>
        <taxon>Tracheophyta</taxon>
        <taxon>Spermatophyta</taxon>
        <taxon>Magnoliopsida</taxon>
        <taxon>eudicotyledons</taxon>
        <taxon>Gunneridae</taxon>
        <taxon>Pentapetalae</taxon>
        <taxon>rosids</taxon>
        <taxon>fabids</taxon>
        <taxon>Rosales</taxon>
        <taxon>Cannabaceae</taxon>
        <taxon>Trema</taxon>
    </lineage>
</organism>
<evidence type="ECO:0000313" key="6">
    <source>
        <dbReference type="EMBL" id="PON84392.1"/>
    </source>
</evidence>
<evidence type="ECO:0000313" key="7">
    <source>
        <dbReference type="Proteomes" id="UP000237000"/>
    </source>
</evidence>
<comment type="caution">
    <text evidence="6">The sequence shown here is derived from an EMBL/GenBank/DDBJ whole genome shotgun (WGS) entry which is preliminary data.</text>
</comment>
<dbReference type="OrthoDB" id="2015260at2759"/>
<dbReference type="GO" id="GO:0009055">
    <property type="term" value="F:electron transfer activity"/>
    <property type="evidence" value="ECO:0007669"/>
    <property type="project" value="InterPro"/>
</dbReference>
<dbReference type="PANTHER" id="PTHR33021">
    <property type="entry name" value="BLUE COPPER PROTEIN"/>
    <property type="match status" value="1"/>
</dbReference>
<keyword evidence="2" id="KW-0325">Glycoprotein</keyword>
<dbReference type="InterPro" id="IPR008972">
    <property type="entry name" value="Cupredoxin"/>
</dbReference>
<dbReference type="Proteomes" id="UP000237000">
    <property type="component" value="Unassembled WGS sequence"/>
</dbReference>
<evidence type="ECO:0000259" key="5">
    <source>
        <dbReference type="PROSITE" id="PS51485"/>
    </source>
</evidence>
<dbReference type="SUPFAM" id="SSF49503">
    <property type="entry name" value="Cupredoxins"/>
    <property type="match status" value="1"/>
</dbReference>
<dbReference type="PROSITE" id="PS51485">
    <property type="entry name" value="PHYTOCYANIN"/>
    <property type="match status" value="1"/>
</dbReference>
<dbReference type="InterPro" id="IPR039391">
    <property type="entry name" value="Phytocyanin-like"/>
</dbReference>
<proteinExistence type="predicted"/>
<reference evidence="7" key="1">
    <citation type="submission" date="2016-06" db="EMBL/GenBank/DDBJ databases">
        <title>Parallel loss of symbiosis genes in relatives of nitrogen-fixing non-legume Parasponia.</title>
        <authorList>
            <person name="Van Velzen R."/>
            <person name="Holmer R."/>
            <person name="Bu F."/>
            <person name="Rutten L."/>
            <person name="Van Zeijl A."/>
            <person name="Liu W."/>
            <person name="Santuari L."/>
            <person name="Cao Q."/>
            <person name="Sharma T."/>
            <person name="Shen D."/>
            <person name="Roswanjaya Y."/>
            <person name="Wardhani T."/>
            <person name="Kalhor M.S."/>
            <person name="Jansen J."/>
            <person name="Van den Hoogen J."/>
            <person name="Gungor B."/>
            <person name="Hartog M."/>
            <person name="Hontelez J."/>
            <person name="Verver J."/>
            <person name="Yang W.-C."/>
            <person name="Schijlen E."/>
            <person name="Repin R."/>
            <person name="Schilthuizen M."/>
            <person name="Schranz E."/>
            <person name="Heidstra R."/>
            <person name="Miyata K."/>
            <person name="Fedorova E."/>
            <person name="Kohlen W."/>
            <person name="Bisseling T."/>
            <person name="Smit S."/>
            <person name="Geurts R."/>
        </authorList>
    </citation>
    <scope>NUCLEOTIDE SEQUENCE [LARGE SCALE GENOMIC DNA]</scope>
    <source>
        <strain evidence="7">cv. RG33-2</strain>
    </source>
</reference>
<dbReference type="AlphaFoldDB" id="A0A2P5EFT0"/>
<feature type="compositionally biased region" description="Pro residues" evidence="3">
    <location>
        <begin position="140"/>
        <end position="164"/>
    </location>
</feature>
<evidence type="ECO:0000256" key="4">
    <source>
        <dbReference type="SAM" id="Phobius"/>
    </source>
</evidence>
<protein>
    <submittedName>
        <fullName evidence="6">Phytocyanin domain containing protein</fullName>
    </submittedName>
</protein>
<dbReference type="Pfam" id="PF02298">
    <property type="entry name" value="Cu_bind_like"/>
    <property type="match status" value="1"/>
</dbReference>
<evidence type="ECO:0000256" key="2">
    <source>
        <dbReference type="ARBA" id="ARBA00023180"/>
    </source>
</evidence>
<dbReference type="FunFam" id="2.60.40.420:FF:000034">
    <property type="entry name" value="Cupredoxin superfamily protein"/>
    <property type="match status" value="1"/>
</dbReference>
<dbReference type="EMBL" id="JXTC01000163">
    <property type="protein sequence ID" value="PON84392.1"/>
    <property type="molecule type" value="Genomic_DNA"/>
</dbReference>
<dbReference type="PANTHER" id="PTHR33021:SF288">
    <property type="entry name" value="OS03G0648500 PROTEIN"/>
    <property type="match status" value="1"/>
</dbReference>
<keyword evidence="4" id="KW-1133">Transmembrane helix</keyword>
<keyword evidence="4" id="KW-0472">Membrane</keyword>
<feature type="transmembrane region" description="Helical" evidence="4">
    <location>
        <begin position="7"/>
        <end position="27"/>
    </location>
</feature>
<keyword evidence="7" id="KW-1185">Reference proteome</keyword>
<keyword evidence="1" id="KW-1015">Disulfide bond</keyword>
<feature type="region of interest" description="Disordered" evidence="3">
    <location>
        <begin position="140"/>
        <end position="197"/>
    </location>
</feature>
<gene>
    <name evidence="6" type="ORF">TorRG33x02_198520</name>
</gene>
<dbReference type="Gene3D" id="2.60.40.420">
    <property type="entry name" value="Cupredoxins - blue copper proteins"/>
    <property type="match status" value="1"/>
</dbReference>
<feature type="domain" description="Phytocyanin" evidence="5">
    <location>
        <begin position="32"/>
        <end position="133"/>
    </location>
</feature>
<accession>A0A2P5EFT0</accession>
<dbReference type="CDD" id="cd13920">
    <property type="entry name" value="Stellacyanin"/>
    <property type="match status" value="1"/>
</dbReference>
<keyword evidence="4" id="KW-0812">Transmembrane</keyword>
<dbReference type="InParanoid" id="A0A2P5EFT0"/>